<dbReference type="PANTHER" id="PTHR30160">
    <property type="entry name" value="TETRAACYLDISACCHARIDE 4'-KINASE-RELATED"/>
    <property type="match status" value="1"/>
</dbReference>
<dbReference type="GO" id="GO:0009244">
    <property type="term" value="P:lipopolysaccharide core region biosynthetic process"/>
    <property type="evidence" value="ECO:0007669"/>
    <property type="project" value="TreeGrafter"/>
</dbReference>
<evidence type="ECO:0000256" key="2">
    <source>
        <dbReference type="ARBA" id="ARBA00022679"/>
    </source>
</evidence>
<dbReference type="RefSeq" id="WP_142604029.1">
    <property type="nucleotide sequence ID" value="NZ_FXSZ01000006.1"/>
</dbReference>
<proteinExistence type="predicted"/>
<accession>A0A521D978</accession>
<dbReference type="PANTHER" id="PTHR30160:SF1">
    <property type="entry name" value="LIPOPOLYSACCHARIDE 1,2-N-ACETYLGLUCOSAMINETRANSFERASE-RELATED"/>
    <property type="match status" value="1"/>
</dbReference>
<dbReference type="GO" id="GO:0008713">
    <property type="term" value="F:ADP-heptose-lipopolysaccharide heptosyltransferase activity"/>
    <property type="evidence" value="ECO:0007669"/>
    <property type="project" value="TreeGrafter"/>
</dbReference>
<reference evidence="3 4" key="1">
    <citation type="submission" date="2017-05" db="EMBL/GenBank/DDBJ databases">
        <authorList>
            <person name="Varghese N."/>
            <person name="Submissions S."/>
        </authorList>
    </citation>
    <scope>NUCLEOTIDE SEQUENCE [LARGE SCALE GENOMIC DNA]</scope>
    <source>
        <strain evidence="3 4">DSM 21342</strain>
    </source>
</reference>
<dbReference type="EMBL" id="FXSZ01000006">
    <property type="protein sequence ID" value="SMO68185.1"/>
    <property type="molecule type" value="Genomic_DNA"/>
</dbReference>
<dbReference type="Pfam" id="PF01075">
    <property type="entry name" value="Glyco_transf_9"/>
    <property type="match status" value="1"/>
</dbReference>
<dbReference type="GO" id="GO:0005829">
    <property type="term" value="C:cytosol"/>
    <property type="evidence" value="ECO:0007669"/>
    <property type="project" value="TreeGrafter"/>
</dbReference>
<dbReference type="Proteomes" id="UP000315971">
    <property type="component" value="Unassembled WGS sequence"/>
</dbReference>
<evidence type="ECO:0000313" key="3">
    <source>
        <dbReference type="EMBL" id="SMO68185.1"/>
    </source>
</evidence>
<name>A0A521D978_9SPHI</name>
<sequence>MTPKTKILILRFSSIGDVVWTTPVIRAVKQQLPNVELHFAVKSVFKDIVAANPYIDKLHLLTKENLKELTQQLKEEQFDYVIDLHNNLRTRFIKSKLGGKHFTYKKLSVRRFLFIHFKWKVFPDIPVVERYLKTVESLGVRNDGKGLDYFISPENEIKLSDLPAALQNGYDAFVIGGSAFTKLLPFNKMVELCNKINRPIALIGGKEDIEPGDKLQAYYEEKIKNNPDALIHPVINFSGKLNISQSASMVKQAGRVFGHDTGLTHIGAAFHDTVYSIWGTTSPISFRPYCKNPVVFENNNLNCRPCSKAGRDSCPQGHFKCMREITFDF</sequence>
<keyword evidence="1" id="KW-0328">Glycosyltransferase</keyword>
<dbReference type="SUPFAM" id="SSF53756">
    <property type="entry name" value="UDP-Glycosyltransferase/glycogen phosphorylase"/>
    <property type="match status" value="1"/>
</dbReference>
<evidence type="ECO:0000256" key="1">
    <source>
        <dbReference type="ARBA" id="ARBA00022676"/>
    </source>
</evidence>
<dbReference type="OrthoDB" id="9768048at2"/>
<protein>
    <submittedName>
        <fullName evidence="3">ADP-heptose:LPS heptosyltransferase</fullName>
    </submittedName>
</protein>
<keyword evidence="2 3" id="KW-0808">Transferase</keyword>
<evidence type="ECO:0000313" key="4">
    <source>
        <dbReference type="Proteomes" id="UP000315971"/>
    </source>
</evidence>
<dbReference type="Gene3D" id="3.40.50.2000">
    <property type="entry name" value="Glycogen Phosphorylase B"/>
    <property type="match status" value="2"/>
</dbReference>
<organism evidence="3 4">
    <name type="scientific">Solitalea koreensis</name>
    <dbReference type="NCBI Taxonomy" id="543615"/>
    <lineage>
        <taxon>Bacteria</taxon>
        <taxon>Pseudomonadati</taxon>
        <taxon>Bacteroidota</taxon>
        <taxon>Sphingobacteriia</taxon>
        <taxon>Sphingobacteriales</taxon>
        <taxon>Sphingobacteriaceae</taxon>
        <taxon>Solitalea</taxon>
    </lineage>
</organism>
<gene>
    <name evidence="3" type="ORF">SAMN06265350_10685</name>
</gene>
<dbReference type="InterPro" id="IPR051199">
    <property type="entry name" value="LPS_LOS_Heptosyltrfase"/>
</dbReference>
<dbReference type="CDD" id="cd03789">
    <property type="entry name" value="GT9_LPS_heptosyltransferase"/>
    <property type="match status" value="1"/>
</dbReference>
<dbReference type="AlphaFoldDB" id="A0A521D978"/>
<keyword evidence="4" id="KW-1185">Reference proteome</keyword>
<dbReference type="InterPro" id="IPR002201">
    <property type="entry name" value="Glyco_trans_9"/>
</dbReference>